<evidence type="ECO:0000313" key="2">
    <source>
        <dbReference type="EMBL" id="KAF1970878.1"/>
    </source>
</evidence>
<dbReference type="AlphaFoldDB" id="A0A6A5V1W6"/>
<gene>
    <name evidence="2" type="ORF">BU23DRAFT_600619</name>
</gene>
<accession>A0A6A5V1W6</accession>
<proteinExistence type="predicted"/>
<evidence type="ECO:0000313" key="3">
    <source>
        <dbReference type="Proteomes" id="UP000800036"/>
    </source>
</evidence>
<feature type="domain" description="Myb/SANT-like" evidence="1">
    <location>
        <begin position="7"/>
        <end position="75"/>
    </location>
</feature>
<dbReference type="Proteomes" id="UP000800036">
    <property type="component" value="Unassembled WGS sequence"/>
</dbReference>
<sequence length="210" mass="23321">MIETPLKTLVEQVEDEGQRAESGYKKAAWQAAHAAVLRVAPPGVTLQLQQCKTKHNNLKSEWAVWSALMAQSGFSVEDGVVTGQPEALEQYFEAHKEAAKYRNKVIAFEDLQRRLFDGVLATGRAAVTIDNIIAQLVEQDEESVSGRKRRAEETAEVVTRAYKKLSSAEQLIKNVGKLAYGLDSLVEVISANPRKDTLRDFIDTYEALDS</sequence>
<dbReference type="PANTHER" id="PTHR46929">
    <property type="entry name" value="EXPRESSED PROTEIN"/>
    <property type="match status" value="1"/>
</dbReference>
<dbReference type="InterPro" id="IPR024752">
    <property type="entry name" value="Myb/SANT-like_dom"/>
</dbReference>
<dbReference type="OrthoDB" id="5430673at2759"/>
<keyword evidence="3" id="KW-1185">Reference proteome</keyword>
<dbReference type="EMBL" id="ML976697">
    <property type="protein sequence ID" value="KAF1970878.1"/>
    <property type="molecule type" value="Genomic_DNA"/>
</dbReference>
<dbReference type="Pfam" id="PF12776">
    <property type="entry name" value="Myb_DNA-bind_3"/>
    <property type="match status" value="1"/>
</dbReference>
<organism evidence="2 3">
    <name type="scientific">Bimuria novae-zelandiae CBS 107.79</name>
    <dbReference type="NCBI Taxonomy" id="1447943"/>
    <lineage>
        <taxon>Eukaryota</taxon>
        <taxon>Fungi</taxon>
        <taxon>Dikarya</taxon>
        <taxon>Ascomycota</taxon>
        <taxon>Pezizomycotina</taxon>
        <taxon>Dothideomycetes</taxon>
        <taxon>Pleosporomycetidae</taxon>
        <taxon>Pleosporales</taxon>
        <taxon>Massarineae</taxon>
        <taxon>Didymosphaeriaceae</taxon>
        <taxon>Bimuria</taxon>
    </lineage>
</organism>
<dbReference type="InterPro" id="IPR036785">
    <property type="entry name" value="YkyA-like_sf"/>
</dbReference>
<name>A0A6A5V1W6_9PLEO</name>
<dbReference type="SUPFAM" id="SSF140423">
    <property type="entry name" value="MW0975(SA0943)-like"/>
    <property type="match status" value="1"/>
</dbReference>
<reference evidence="2" key="1">
    <citation type="journal article" date="2020" name="Stud. Mycol.">
        <title>101 Dothideomycetes genomes: a test case for predicting lifestyles and emergence of pathogens.</title>
        <authorList>
            <person name="Haridas S."/>
            <person name="Albert R."/>
            <person name="Binder M."/>
            <person name="Bloem J."/>
            <person name="Labutti K."/>
            <person name="Salamov A."/>
            <person name="Andreopoulos B."/>
            <person name="Baker S."/>
            <person name="Barry K."/>
            <person name="Bills G."/>
            <person name="Bluhm B."/>
            <person name="Cannon C."/>
            <person name="Castanera R."/>
            <person name="Culley D."/>
            <person name="Daum C."/>
            <person name="Ezra D."/>
            <person name="Gonzalez J."/>
            <person name="Henrissat B."/>
            <person name="Kuo A."/>
            <person name="Liang C."/>
            <person name="Lipzen A."/>
            <person name="Lutzoni F."/>
            <person name="Magnuson J."/>
            <person name="Mondo S."/>
            <person name="Nolan M."/>
            <person name="Ohm R."/>
            <person name="Pangilinan J."/>
            <person name="Park H.-J."/>
            <person name="Ramirez L."/>
            <person name="Alfaro M."/>
            <person name="Sun H."/>
            <person name="Tritt A."/>
            <person name="Yoshinaga Y."/>
            <person name="Zwiers L.-H."/>
            <person name="Turgeon B."/>
            <person name="Goodwin S."/>
            <person name="Spatafora J."/>
            <person name="Crous P."/>
            <person name="Grigoriev I."/>
        </authorList>
    </citation>
    <scope>NUCLEOTIDE SEQUENCE</scope>
    <source>
        <strain evidence="2">CBS 107.79</strain>
    </source>
</reference>
<evidence type="ECO:0000259" key="1">
    <source>
        <dbReference type="Pfam" id="PF12776"/>
    </source>
</evidence>
<dbReference type="PANTHER" id="PTHR46929:SF3">
    <property type="entry name" value="MYB_SANT-LIKE DOMAIN-CONTAINING PROTEIN"/>
    <property type="match status" value="1"/>
</dbReference>
<protein>
    <recommendedName>
        <fullName evidence="1">Myb/SANT-like domain-containing protein</fullName>
    </recommendedName>
</protein>